<dbReference type="KEGG" id="tfa:BW733_17775"/>
<dbReference type="OrthoDB" id="3732358at2"/>
<sequence>MKNRLSKSRLELLSAALTNPRTVKRYQSLISTGTTAAGCRVWTGAISGKGQGRFWVGTLPDGRDLVMIAHRFGYAHLHGIKHLDDANVLRHICDEPSCQNPDHWIPGTIHENTLEWSERRHTIGSPLRDKRGARGRAIALREAALQGEDLDLAAAAGSPLGDQLQDPLFG</sequence>
<evidence type="ECO:0000313" key="1">
    <source>
        <dbReference type="EMBL" id="AQP52745.1"/>
    </source>
</evidence>
<dbReference type="AlphaFoldDB" id="A0A1Q2D314"/>
<dbReference type="EMBL" id="CP019608">
    <property type="protein sequence ID" value="AQP52745.1"/>
    <property type="molecule type" value="Genomic_DNA"/>
</dbReference>
<keyword evidence="2" id="KW-1185">Reference proteome</keyword>
<protein>
    <recommendedName>
        <fullName evidence="3">HNH nuclease domain-containing protein</fullName>
    </recommendedName>
</protein>
<geneLocation type="plasmid" evidence="1">
    <name>unnamed</name>
</geneLocation>
<dbReference type="SUPFAM" id="SSF54060">
    <property type="entry name" value="His-Me finger endonucleases"/>
    <property type="match status" value="1"/>
</dbReference>
<dbReference type="Proteomes" id="UP000188235">
    <property type="component" value="Plasmid unnamed"/>
</dbReference>
<reference evidence="1 2" key="1">
    <citation type="journal article" date="2008" name="Int. J. Syst. Evol. Microbiol.">
        <title>Tessaracoccus flavescens sp. nov., isolated from marine sediment.</title>
        <authorList>
            <person name="Lee D.W."/>
            <person name="Lee S.D."/>
        </authorList>
    </citation>
    <scope>NUCLEOTIDE SEQUENCE [LARGE SCALE GENOMIC DNA]</scope>
    <source>
        <strain evidence="1 2">SST-39T</strain>
        <plasmid evidence="2">Plasmid</plasmid>
    </source>
</reference>
<name>A0A1Q2D314_9ACTN</name>
<dbReference type="RefSeq" id="WP_077353190.1">
    <property type="nucleotide sequence ID" value="NZ_CP019608.1"/>
</dbReference>
<organism evidence="1 2">
    <name type="scientific">Tessaracoccus flavescens</name>
    <dbReference type="NCBI Taxonomy" id="399497"/>
    <lineage>
        <taxon>Bacteria</taxon>
        <taxon>Bacillati</taxon>
        <taxon>Actinomycetota</taxon>
        <taxon>Actinomycetes</taxon>
        <taxon>Propionibacteriales</taxon>
        <taxon>Propionibacteriaceae</taxon>
        <taxon>Tessaracoccus</taxon>
    </lineage>
</organism>
<proteinExistence type="predicted"/>
<gene>
    <name evidence="1" type="ORF">BW733_17775</name>
</gene>
<evidence type="ECO:0000313" key="2">
    <source>
        <dbReference type="Proteomes" id="UP000188235"/>
    </source>
</evidence>
<keyword evidence="1" id="KW-0614">Plasmid</keyword>
<dbReference type="InterPro" id="IPR044925">
    <property type="entry name" value="His-Me_finger_sf"/>
</dbReference>
<evidence type="ECO:0008006" key="3">
    <source>
        <dbReference type="Google" id="ProtNLM"/>
    </source>
</evidence>
<accession>A0A1Q2D314</accession>